<name>A0A9D3ZF63_9ROSI</name>
<feature type="domain" description="SLC26A/SulP transporter" evidence="6">
    <location>
        <begin position="7"/>
        <end position="44"/>
    </location>
</feature>
<comment type="subcellular location">
    <subcellularLocation>
        <location evidence="1">Membrane</location>
        <topology evidence="1">Multi-pass membrane protein</topology>
    </subcellularLocation>
</comment>
<gene>
    <name evidence="7" type="ORF">J1N35_043202</name>
</gene>
<evidence type="ECO:0000259" key="6">
    <source>
        <dbReference type="Pfam" id="PF00916"/>
    </source>
</evidence>
<dbReference type="Pfam" id="PF00916">
    <property type="entry name" value="Sulfate_transp"/>
    <property type="match status" value="2"/>
</dbReference>
<keyword evidence="2 5" id="KW-0812">Transmembrane</keyword>
<comment type="caution">
    <text evidence="7">The sequence shown here is derived from an EMBL/GenBank/DDBJ whole genome shotgun (WGS) entry which is preliminary data.</text>
</comment>
<evidence type="ECO:0000256" key="2">
    <source>
        <dbReference type="ARBA" id="ARBA00022692"/>
    </source>
</evidence>
<feature type="transmembrane region" description="Helical" evidence="5">
    <location>
        <begin position="147"/>
        <end position="169"/>
    </location>
</feature>
<sequence>MVGVINFRLGFLTDFLSHVAIVCFMAGAAIIIALQQFKGLLGIKKGFRIVVLVGMIALTEAVAIRRTFASMKDYLLDGNKEMVALGTMNVVGSMTSFYVAIGSFSCSVVNYMAGCNTAVSNIYTPNAILASIIISAVISLVDIEAMTLIWNIGAFFGAVFSSVEIDLLIARVIRARHTAVYKTWPSHTGM</sequence>
<accession>A0A9D3ZF63</accession>
<dbReference type="OrthoDB" id="288203at2759"/>
<feature type="domain" description="SLC26A/SulP transporter" evidence="6">
    <location>
        <begin position="46"/>
        <end position="122"/>
    </location>
</feature>
<evidence type="ECO:0000256" key="5">
    <source>
        <dbReference type="SAM" id="Phobius"/>
    </source>
</evidence>
<evidence type="ECO:0000256" key="1">
    <source>
        <dbReference type="ARBA" id="ARBA00004141"/>
    </source>
</evidence>
<dbReference type="GO" id="GO:0016020">
    <property type="term" value="C:membrane"/>
    <property type="evidence" value="ECO:0007669"/>
    <property type="project" value="UniProtKB-SubCell"/>
</dbReference>
<proteinExistence type="predicted"/>
<dbReference type="AlphaFoldDB" id="A0A9D3ZF63"/>
<protein>
    <recommendedName>
        <fullName evidence="6">SLC26A/SulP transporter domain-containing protein</fullName>
    </recommendedName>
</protein>
<evidence type="ECO:0000313" key="8">
    <source>
        <dbReference type="Proteomes" id="UP000828251"/>
    </source>
</evidence>
<feature type="transmembrane region" description="Helical" evidence="5">
    <location>
        <begin position="84"/>
        <end position="111"/>
    </location>
</feature>
<dbReference type="InterPro" id="IPR011547">
    <property type="entry name" value="SLC26A/SulP_dom"/>
</dbReference>
<evidence type="ECO:0000313" key="7">
    <source>
        <dbReference type="EMBL" id="KAH1031028.1"/>
    </source>
</evidence>
<dbReference type="GO" id="GO:0055085">
    <property type="term" value="P:transmembrane transport"/>
    <property type="evidence" value="ECO:0007669"/>
    <property type="project" value="InterPro"/>
</dbReference>
<evidence type="ECO:0000256" key="4">
    <source>
        <dbReference type="ARBA" id="ARBA00023136"/>
    </source>
</evidence>
<feature type="transmembrane region" description="Helical" evidence="5">
    <location>
        <begin position="15"/>
        <end position="34"/>
    </location>
</feature>
<dbReference type="PANTHER" id="PTHR11814">
    <property type="entry name" value="SULFATE TRANSPORTER"/>
    <property type="match status" value="1"/>
</dbReference>
<feature type="transmembrane region" description="Helical" evidence="5">
    <location>
        <begin position="46"/>
        <end position="64"/>
    </location>
</feature>
<keyword evidence="8" id="KW-1185">Reference proteome</keyword>
<dbReference type="EMBL" id="JAIQCV010000013">
    <property type="protein sequence ID" value="KAH1031028.1"/>
    <property type="molecule type" value="Genomic_DNA"/>
</dbReference>
<organism evidence="7 8">
    <name type="scientific">Gossypium stocksii</name>
    <dbReference type="NCBI Taxonomy" id="47602"/>
    <lineage>
        <taxon>Eukaryota</taxon>
        <taxon>Viridiplantae</taxon>
        <taxon>Streptophyta</taxon>
        <taxon>Embryophyta</taxon>
        <taxon>Tracheophyta</taxon>
        <taxon>Spermatophyta</taxon>
        <taxon>Magnoliopsida</taxon>
        <taxon>eudicotyledons</taxon>
        <taxon>Gunneridae</taxon>
        <taxon>Pentapetalae</taxon>
        <taxon>rosids</taxon>
        <taxon>malvids</taxon>
        <taxon>Malvales</taxon>
        <taxon>Malvaceae</taxon>
        <taxon>Malvoideae</taxon>
        <taxon>Gossypium</taxon>
    </lineage>
</organism>
<reference evidence="7 8" key="1">
    <citation type="journal article" date="2021" name="Plant Biotechnol. J.">
        <title>Multi-omics assisted identification of the key and species-specific regulatory components of drought-tolerant mechanisms in Gossypium stocksii.</title>
        <authorList>
            <person name="Yu D."/>
            <person name="Ke L."/>
            <person name="Zhang D."/>
            <person name="Wu Y."/>
            <person name="Sun Y."/>
            <person name="Mei J."/>
            <person name="Sun J."/>
            <person name="Sun Y."/>
        </authorList>
    </citation>
    <scope>NUCLEOTIDE SEQUENCE [LARGE SCALE GENOMIC DNA]</scope>
    <source>
        <strain evidence="8">cv. E1</strain>
        <tissue evidence="7">Leaf</tissue>
    </source>
</reference>
<dbReference type="Proteomes" id="UP000828251">
    <property type="component" value="Unassembled WGS sequence"/>
</dbReference>
<dbReference type="InterPro" id="IPR001902">
    <property type="entry name" value="SLC26A/SulP_fam"/>
</dbReference>
<feature type="transmembrane region" description="Helical" evidence="5">
    <location>
        <begin position="123"/>
        <end position="141"/>
    </location>
</feature>
<keyword evidence="4 5" id="KW-0472">Membrane</keyword>
<keyword evidence="3 5" id="KW-1133">Transmembrane helix</keyword>
<evidence type="ECO:0000256" key="3">
    <source>
        <dbReference type="ARBA" id="ARBA00022989"/>
    </source>
</evidence>